<keyword evidence="25" id="KW-0732">Signal</keyword>
<evidence type="ECO:0000256" key="1">
    <source>
        <dbReference type="ARBA" id="ARBA00000300"/>
    </source>
</evidence>
<comment type="catalytic activity">
    <reaction evidence="2">
        <text>1-(9Z-octadecenoyl)-sn-glycero-3-phosphate + hexadecanoyl-CoA = 1-(9Z)-octadecenoyl-2-hexadecanoyl-sn-glycero-3-phosphate + CoA</text>
        <dbReference type="Rhea" id="RHEA:37143"/>
        <dbReference type="ChEBI" id="CHEBI:57287"/>
        <dbReference type="ChEBI" id="CHEBI:57379"/>
        <dbReference type="ChEBI" id="CHEBI:74544"/>
        <dbReference type="ChEBI" id="CHEBI:74551"/>
    </reaction>
    <physiologicalReaction direction="left-to-right" evidence="2">
        <dbReference type="Rhea" id="RHEA:37144"/>
    </physiologicalReaction>
</comment>
<dbReference type="PANTHER" id="PTHR42886">
    <property type="entry name" value="RE40534P-RELATED"/>
    <property type="match status" value="1"/>
</dbReference>
<dbReference type="GO" id="GO:0006631">
    <property type="term" value="P:fatty acid metabolic process"/>
    <property type="evidence" value="ECO:0007669"/>
    <property type="project" value="UniProtKB-KW"/>
</dbReference>
<dbReference type="GO" id="GO:0030154">
    <property type="term" value="P:cell differentiation"/>
    <property type="evidence" value="ECO:0007669"/>
    <property type="project" value="UniProtKB-KW"/>
</dbReference>
<evidence type="ECO:0000256" key="12">
    <source>
        <dbReference type="ARBA" id="ARBA00023098"/>
    </source>
</evidence>
<keyword evidence="7" id="KW-0444">Lipid biosynthesis</keyword>
<comment type="subcellular location">
    <subcellularLocation>
        <location evidence="3">Cytoplasm</location>
    </subcellularLocation>
    <subcellularLocation>
        <location evidence="4">Lipid droplet</location>
    </subcellularLocation>
</comment>
<keyword evidence="8" id="KW-0551">Lipid droplet</keyword>
<dbReference type="EC" id="2.3.1.51" evidence="5"/>
<keyword evidence="12" id="KW-0443">Lipid metabolism</keyword>
<evidence type="ECO:0000256" key="16">
    <source>
        <dbReference type="ARBA" id="ARBA00040731"/>
    </source>
</evidence>
<keyword evidence="6" id="KW-0963">Cytoplasm</keyword>
<dbReference type="InterPro" id="IPR000073">
    <property type="entry name" value="AB_hydrolase_1"/>
</dbReference>
<comment type="caution">
    <text evidence="27">The sequence shown here is derived from an EMBL/GenBank/DDBJ whole genome shotgun (WGS) entry which is preliminary data.</text>
</comment>
<evidence type="ECO:0000256" key="8">
    <source>
        <dbReference type="ARBA" id="ARBA00022677"/>
    </source>
</evidence>
<accession>A0AAV2QDF2</accession>
<evidence type="ECO:0000256" key="18">
    <source>
        <dbReference type="ARBA" id="ARBA00045357"/>
    </source>
</evidence>
<keyword evidence="10" id="KW-0221">Differentiation</keyword>
<proteinExistence type="inferred from homology"/>
<dbReference type="Gene3D" id="3.40.50.1820">
    <property type="entry name" value="alpha/beta hydrolase"/>
    <property type="match status" value="1"/>
</dbReference>
<dbReference type="EMBL" id="CAXKWB010005022">
    <property type="protein sequence ID" value="CAL4076318.1"/>
    <property type="molecule type" value="Genomic_DNA"/>
</dbReference>
<evidence type="ECO:0000256" key="11">
    <source>
        <dbReference type="ARBA" id="ARBA00022832"/>
    </source>
</evidence>
<comment type="function">
    <text evidence="18">Coenzyme A-dependent lysophosphatidic acid acyltransferase that catalyzes the transfer of an acyl group on a lysophosphatidic acid. Functions preferentially with 1-oleoyl-lysophosphatidic acid followed by 1-palmitoyl-lysophosphatidic acid, 1-stearoyl-lysophosphatidic acid and 1-arachidonoyl-lysophosphatidic acid as lipid acceptor. Functions preferentially with arachidonoyl-CoA followed by oleoyl-CoA as acyl group donors. Functions in phosphatidic acid biosynthesis. May regulate the cellular storage of triacylglycerol through activation of the phospholipase PNPLA2. Involved in keratinocyte differentiation. Regulates lipid droplet fusion.</text>
</comment>
<evidence type="ECO:0000256" key="23">
    <source>
        <dbReference type="ARBA" id="ARBA00048770"/>
    </source>
</evidence>
<keyword evidence="13" id="KW-0012">Acyltransferase</keyword>
<dbReference type="GO" id="GO:0005811">
    <property type="term" value="C:lipid droplet"/>
    <property type="evidence" value="ECO:0007669"/>
    <property type="project" value="UniProtKB-SubCell"/>
</dbReference>
<evidence type="ECO:0000256" key="19">
    <source>
        <dbReference type="ARBA" id="ARBA00047525"/>
    </source>
</evidence>
<evidence type="ECO:0000256" key="14">
    <source>
        <dbReference type="ARBA" id="ARBA00036296"/>
    </source>
</evidence>
<evidence type="ECO:0000256" key="20">
    <source>
        <dbReference type="ARBA" id="ARBA00047543"/>
    </source>
</evidence>
<dbReference type="PRINTS" id="PR00111">
    <property type="entry name" value="ABHYDROLASE"/>
</dbReference>
<keyword evidence="28" id="KW-1185">Reference proteome</keyword>
<comment type="catalytic activity">
    <reaction evidence="14">
        <text>1-(9Z-octadecenoyl)-sn-glycero-3-phosphate + octadecanoyl-CoA = 1-(9Z-octadecenoyl)-2-octadecanoyl-sn-glycero-3-phosphate + CoA</text>
        <dbReference type="Rhea" id="RHEA:37147"/>
        <dbReference type="ChEBI" id="CHEBI:57287"/>
        <dbReference type="ChEBI" id="CHEBI:57394"/>
        <dbReference type="ChEBI" id="CHEBI:74544"/>
        <dbReference type="ChEBI" id="CHEBI:74552"/>
    </reaction>
    <physiologicalReaction direction="left-to-right" evidence="14">
        <dbReference type="Rhea" id="RHEA:37148"/>
    </physiologicalReaction>
</comment>
<evidence type="ECO:0000256" key="15">
    <source>
        <dbReference type="ARBA" id="ARBA00038097"/>
    </source>
</evidence>
<keyword evidence="9" id="KW-0808">Transferase</keyword>
<comment type="catalytic activity">
    <reaction evidence="20">
        <text>1-octadecanoyl-sn-glycero-3-phosphate + (9Z)-octadecenoyl-CoA = 1-octadecanoyl-2-(9Z-octadecenoyl)-sn-glycero-3-phosphate + CoA</text>
        <dbReference type="Rhea" id="RHEA:37163"/>
        <dbReference type="ChEBI" id="CHEBI:57287"/>
        <dbReference type="ChEBI" id="CHEBI:57387"/>
        <dbReference type="ChEBI" id="CHEBI:74560"/>
        <dbReference type="ChEBI" id="CHEBI:74565"/>
    </reaction>
    <physiologicalReaction direction="left-to-right" evidence="20">
        <dbReference type="Rhea" id="RHEA:37164"/>
    </physiologicalReaction>
</comment>
<comment type="catalytic activity">
    <reaction evidence="1">
        <text>a 1-acyl-sn-glycero-3-phosphate + an acyl-CoA = a 1,2-diacyl-sn-glycero-3-phosphate + CoA</text>
        <dbReference type="Rhea" id="RHEA:19709"/>
        <dbReference type="ChEBI" id="CHEBI:57287"/>
        <dbReference type="ChEBI" id="CHEBI:57970"/>
        <dbReference type="ChEBI" id="CHEBI:58342"/>
        <dbReference type="ChEBI" id="CHEBI:58608"/>
        <dbReference type="EC" id="2.3.1.51"/>
    </reaction>
    <physiologicalReaction direction="left-to-right" evidence="1">
        <dbReference type="Rhea" id="RHEA:19710"/>
    </physiologicalReaction>
</comment>
<evidence type="ECO:0000256" key="13">
    <source>
        <dbReference type="ARBA" id="ARBA00023315"/>
    </source>
</evidence>
<dbReference type="InterPro" id="IPR029058">
    <property type="entry name" value="AB_hydrolase_fold"/>
</dbReference>
<evidence type="ECO:0000256" key="7">
    <source>
        <dbReference type="ARBA" id="ARBA00022516"/>
    </source>
</evidence>
<comment type="catalytic activity">
    <reaction evidence="22">
        <text>1-(5Z,8Z,11Z,14Z-eicosatetraenoyl)-sn-glycero-3-phosphate + (9Z)-octadecenoyl-CoA = 1-(5Z,8Z,11Z,14Z)-eicosatetraenoyl-2-(9Z)-octadecenoyl-sn-glycero-3-phosphate + CoA</text>
        <dbReference type="Rhea" id="RHEA:37455"/>
        <dbReference type="ChEBI" id="CHEBI:57287"/>
        <dbReference type="ChEBI" id="CHEBI:57387"/>
        <dbReference type="ChEBI" id="CHEBI:74938"/>
        <dbReference type="ChEBI" id="CHEBI:74941"/>
    </reaction>
    <physiologicalReaction direction="left-to-right" evidence="22">
        <dbReference type="Rhea" id="RHEA:37456"/>
    </physiologicalReaction>
</comment>
<evidence type="ECO:0000256" key="22">
    <source>
        <dbReference type="ARBA" id="ARBA00048632"/>
    </source>
</evidence>
<feature type="signal peptide" evidence="25">
    <location>
        <begin position="1"/>
        <end position="22"/>
    </location>
</feature>
<evidence type="ECO:0000256" key="6">
    <source>
        <dbReference type="ARBA" id="ARBA00022490"/>
    </source>
</evidence>
<evidence type="ECO:0000259" key="26">
    <source>
        <dbReference type="Pfam" id="PF00561"/>
    </source>
</evidence>
<evidence type="ECO:0000256" key="25">
    <source>
        <dbReference type="SAM" id="SignalP"/>
    </source>
</evidence>
<dbReference type="SUPFAM" id="SSF53474">
    <property type="entry name" value="alpha/beta-Hydrolases"/>
    <property type="match status" value="1"/>
</dbReference>
<comment type="similarity">
    <text evidence="15">Belongs to the peptidase S33 family. ABHD4/ABHD5 subfamily.</text>
</comment>
<evidence type="ECO:0000256" key="4">
    <source>
        <dbReference type="ARBA" id="ARBA00004502"/>
    </source>
</evidence>
<sequence length="428" mass="48433">MKALNLCCALIIILLLTQNVASRRDYTGLRKEMSDILERENVNGTQWPLIYSDDITTESECYEKLDPQQADPCSSDSNDWLGWMYWCTTSITDLRTAEDRLLENLKDNYNRSYVNIGCVMGSEELHVWTLKMNEASNNTPLVMLHGFAAGVGLWILNLDDLAKHRPVYAIDILGFGSSSRPKFSSDPIEAERELLNSIEAWRKAVGLEKFILMGHSFGGFLAASYAIKYPERISHLVLADAWGLAERPPKSELRAQYPFWKYALASVMQNVNPLAMVRAAGSYGPKMLKRTRPDIIRKYSGVVEDAETVIPNYIYHCNAQNPSGEEAFHTIMSGFRWAKYPIITRIDALREDIAVTFIYGAKSWIDKEPPVQIKELRTNSYVDIQFIPDSGHHVYADHPEDFNTSLNQVCAKVDSGSLVIPIENSTFL</sequence>
<evidence type="ECO:0000256" key="9">
    <source>
        <dbReference type="ARBA" id="ARBA00022679"/>
    </source>
</evidence>
<feature type="chain" id="PRO_5043976963" description="1-acylglycerol-3-phosphate O-acyltransferase ABHD5" evidence="25">
    <location>
        <begin position="23"/>
        <end position="428"/>
    </location>
</feature>
<dbReference type="PANTHER" id="PTHR42886:SF29">
    <property type="entry name" value="PUMMELIG, ISOFORM A"/>
    <property type="match status" value="1"/>
</dbReference>
<dbReference type="GO" id="GO:0006654">
    <property type="term" value="P:phosphatidic acid biosynthetic process"/>
    <property type="evidence" value="ECO:0007669"/>
    <property type="project" value="TreeGrafter"/>
</dbReference>
<evidence type="ECO:0000313" key="28">
    <source>
        <dbReference type="Proteomes" id="UP001497623"/>
    </source>
</evidence>
<dbReference type="GO" id="GO:0052689">
    <property type="term" value="F:carboxylic ester hydrolase activity"/>
    <property type="evidence" value="ECO:0007669"/>
    <property type="project" value="TreeGrafter"/>
</dbReference>
<evidence type="ECO:0000256" key="5">
    <source>
        <dbReference type="ARBA" id="ARBA00013211"/>
    </source>
</evidence>
<protein>
    <recommendedName>
        <fullName evidence="16">1-acylglycerol-3-phosphate O-acyltransferase ABHD5</fullName>
        <ecNumber evidence="5">2.3.1.51</ecNumber>
    </recommendedName>
    <alternativeName>
        <fullName evidence="17">Abhydrolase domain-containing protein 5</fullName>
    </alternativeName>
</protein>
<comment type="catalytic activity">
    <reaction evidence="21">
        <text>eicosanoyl-CoA + 1-(9Z-octadecenoyl)-sn-glycero-3-phosphate = 1-(9Z)-octadecenoyl-2-eicosanoyl-sn-glycero-3-phosphate + CoA</text>
        <dbReference type="Rhea" id="RHEA:37451"/>
        <dbReference type="ChEBI" id="CHEBI:57287"/>
        <dbReference type="ChEBI" id="CHEBI:57380"/>
        <dbReference type="ChEBI" id="CHEBI:74544"/>
        <dbReference type="ChEBI" id="CHEBI:74937"/>
    </reaction>
    <physiologicalReaction direction="left-to-right" evidence="21">
        <dbReference type="Rhea" id="RHEA:37452"/>
    </physiologicalReaction>
</comment>
<comment type="catalytic activity">
    <reaction evidence="19">
        <text>1-hexadecanoyl-sn-glycero-3-phosphate + (9Z)-octadecenoyl-CoA = 1-hexadecanoyl-2-(9Z-octadecenoyl)-sn-glycero-3-phosphate + CoA</text>
        <dbReference type="Rhea" id="RHEA:33187"/>
        <dbReference type="ChEBI" id="CHEBI:57287"/>
        <dbReference type="ChEBI" id="CHEBI:57387"/>
        <dbReference type="ChEBI" id="CHEBI:57518"/>
        <dbReference type="ChEBI" id="CHEBI:64839"/>
    </reaction>
    <physiologicalReaction direction="left-to-right" evidence="19">
        <dbReference type="Rhea" id="RHEA:33188"/>
    </physiologicalReaction>
</comment>
<evidence type="ECO:0000256" key="21">
    <source>
        <dbReference type="ARBA" id="ARBA00047849"/>
    </source>
</evidence>
<keyword evidence="11" id="KW-0276">Fatty acid metabolism</keyword>
<reference evidence="27 28" key="1">
    <citation type="submission" date="2024-05" db="EMBL/GenBank/DDBJ databases">
        <authorList>
            <person name="Wallberg A."/>
        </authorList>
    </citation>
    <scope>NUCLEOTIDE SEQUENCE [LARGE SCALE GENOMIC DNA]</scope>
</reference>
<evidence type="ECO:0000313" key="27">
    <source>
        <dbReference type="EMBL" id="CAL4076318.1"/>
    </source>
</evidence>
<dbReference type="Pfam" id="PF00561">
    <property type="entry name" value="Abhydrolase_1"/>
    <property type="match status" value="1"/>
</dbReference>
<dbReference type="GO" id="GO:0005739">
    <property type="term" value="C:mitochondrion"/>
    <property type="evidence" value="ECO:0007669"/>
    <property type="project" value="TreeGrafter"/>
</dbReference>
<organism evidence="27 28">
    <name type="scientific">Meganyctiphanes norvegica</name>
    <name type="common">Northern krill</name>
    <name type="synonym">Thysanopoda norvegica</name>
    <dbReference type="NCBI Taxonomy" id="48144"/>
    <lineage>
        <taxon>Eukaryota</taxon>
        <taxon>Metazoa</taxon>
        <taxon>Ecdysozoa</taxon>
        <taxon>Arthropoda</taxon>
        <taxon>Crustacea</taxon>
        <taxon>Multicrustacea</taxon>
        <taxon>Malacostraca</taxon>
        <taxon>Eumalacostraca</taxon>
        <taxon>Eucarida</taxon>
        <taxon>Euphausiacea</taxon>
        <taxon>Euphausiidae</taxon>
        <taxon>Meganyctiphanes</taxon>
    </lineage>
</organism>
<name>A0AAV2QDF2_MEGNR</name>
<dbReference type="GO" id="GO:0003841">
    <property type="term" value="F:1-acylglycerol-3-phosphate O-acyltransferase activity"/>
    <property type="evidence" value="ECO:0007669"/>
    <property type="project" value="UniProtKB-EC"/>
</dbReference>
<dbReference type="FunFam" id="3.40.50.1820:FF:000019">
    <property type="entry name" value="1-acylglycerol-3-phosphate O-acyltransferase ABHD5"/>
    <property type="match status" value="1"/>
</dbReference>
<evidence type="ECO:0000256" key="10">
    <source>
        <dbReference type="ARBA" id="ARBA00022782"/>
    </source>
</evidence>
<evidence type="ECO:0000256" key="2">
    <source>
        <dbReference type="ARBA" id="ARBA00000816"/>
    </source>
</evidence>
<comment type="catalytic activity">
    <reaction evidence="23">
        <text>1-(9Z-octadecenoyl)-sn-glycero-3-phosphate + (5Z,8Z,11Z,14Z)-eicosatetraenoyl-CoA = 1-(9Z)-octadecenoyl-2-(5Z,8Z,11Z,14Z)-eicosatetraenoyl-sn-glycero-3-phosphate + CoA</text>
        <dbReference type="Rhea" id="RHEA:37443"/>
        <dbReference type="ChEBI" id="CHEBI:57287"/>
        <dbReference type="ChEBI" id="CHEBI:57368"/>
        <dbReference type="ChEBI" id="CHEBI:74544"/>
        <dbReference type="ChEBI" id="CHEBI:74928"/>
    </reaction>
    <physiologicalReaction direction="left-to-right" evidence="23">
        <dbReference type="Rhea" id="RHEA:37444"/>
    </physiologicalReaction>
</comment>
<evidence type="ECO:0000256" key="3">
    <source>
        <dbReference type="ARBA" id="ARBA00004496"/>
    </source>
</evidence>
<dbReference type="AlphaFoldDB" id="A0AAV2QDF2"/>
<evidence type="ECO:0000256" key="17">
    <source>
        <dbReference type="ARBA" id="ARBA00042413"/>
    </source>
</evidence>
<evidence type="ECO:0000256" key="24">
    <source>
        <dbReference type="ARBA" id="ARBA00049561"/>
    </source>
</evidence>
<comment type="catalytic activity">
    <reaction evidence="24">
        <text>1-(9Z-octadecenoyl)-sn-glycero-3-phosphate + (9Z)-octadecenoyl-CoA = 1,2-di-(9Z-octadecenoyl)-sn-glycero-3-phosphate + CoA</text>
        <dbReference type="Rhea" id="RHEA:37131"/>
        <dbReference type="ChEBI" id="CHEBI:57287"/>
        <dbReference type="ChEBI" id="CHEBI:57387"/>
        <dbReference type="ChEBI" id="CHEBI:74544"/>
        <dbReference type="ChEBI" id="CHEBI:74546"/>
    </reaction>
    <physiologicalReaction direction="left-to-right" evidence="24">
        <dbReference type="Rhea" id="RHEA:37132"/>
    </physiologicalReaction>
</comment>
<dbReference type="Proteomes" id="UP001497623">
    <property type="component" value="Unassembled WGS sequence"/>
</dbReference>
<gene>
    <name evidence="27" type="ORF">MNOR_LOCUS10110</name>
</gene>
<feature type="domain" description="AB hydrolase-1" evidence="26">
    <location>
        <begin position="140"/>
        <end position="399"/>
    </location>
</feature>
<dbReference type="GO" id="GO:0055088">
    <property type="term" value="P:lipid homeostasis"/>
    <property type="evidence" value="ECO:0007669"/>
    <property type="project" value="TreeGrafter"/>
</dbReference>